<dbReference type="CDD" id="cd08781">
    <property type="entry name" value="Death_UNC5-like"/>
    <property type="match status" value="1"/>
</dbReference>
<sequence>MAVSQYRPEYIPKDEKKTLRLGHVEPDVTRSATIPVPGCYEYPYSEAVDKYGVRRPSSEHHYDVPHLNSDQSSSGQSLSSCTCSSDSALDSTAARPEHSPDIDEGYKSHHIVTSTVTQTGGRIFLPDSMISLTIPEGALRKGDKMDVYLASMRDDKYRPTLKESLTQLSPVVQCGPAGKTFLKPVIVYMPHCANLQHADWKISIWSSNPSFGQSSWQKVVTLGEETINTPVFTQLDAKHAYLVTDQLTRFVMVGEANDKGHISYPIKLLRVAVFATPLSALSDFTFRIYVLEDTMDAIEDVTQAESKQGGLLMDKTKTLFFQDGGSNLTISLEDISPGWKVKSQVFYHEILFRDIWNCTQNNLHRSFTLERLDSATSSISVLTVVNQNGFPNHCQSFRVKSELCTEPCSLNVPPAVMTTDSNCRTVTSSSGCGSSVTTYSSTPFRFTRALRREICDSLDRPNAKGNDWRMLAEKLNVDRYINYFATKASPTDHILDLWEARHREPTSVTDLVNVLRLMGRNDVTALMEAELGPWL</sequence>
<evidence type="ECO:0000256" key="5">
    <source>
        <dbReference type="ARBA" id="ARBA00023136"/>
    </source>
</evidence>
<reference evidence="9" key="1">
    <citation type="submission" date="2015-12" db="EMBL/GenBank/DDBJ databases">
        <title>De novo transcriptome assembly of four potential Pierce s Disease insect vectors from Arizona vineyards.</title>
        <authorList>
            <person name="Tassone E.E."/>
        </authorList>
    </citation>
    <scope>NUCLEOTIDE SEQUENCE</scope>
</reference>
<dbReference type="FunFam" id="1.10.533.10:FF:000092">
    <property type="entry name" value="Netrin receptor unc-5"/>
    <property type="match status" value="1"/>
</dbReference>
<dbReference type="InterPro" id="IPR011029">
    <property type="entry name" value="DEATH-like_dom_sf"/>
</dbReference>
<evidence type="ECO:0008006" key="10">
    <source>
        <dbReference type="Google" id="ProtNLM"/>
    </source>
</evidence>
<comment type="similarity">
    <text evidence="2">Belongs to the unc-5 family.</text>
</comment>
<evidence type="ECO:0000259" key="7">
    <source>
        <dbReference type="PROSITE" id="PS50017"/>
    </source>
</evidence>
<dbReference type="Pfam" id="PF00791">
    <property type="entry name" value="ZU5"/>
    <property type="match status" value="1"/>
</dbReference>
<keyword evidence="3" id="KW-0812">Transmembrane</keyword>
<dbReference type="Gene3D" id="2.60.220.30">
    <property type="match status" value="1"/>
</dbReference>
<name>A0A1B6EE00_9HEMI</name>
<dbReference type="PROSITE" id="PS50017">
    <property type="entry name" value="DEATH_DOMAIN"/>
    <property type="match status" value="1"/>
</dbReference>
<dbReference type="PROSITE" id="PS51145">
    <property type="entry name" value="ZU5"/>
    <property type="match status" value="1"/>
</dbReference>
<dbReference type="SMART" id="SM00218">
    <property type="entry name" value="ZU5"/>
    <property type="match status" value="1"/>
</dbReference>
<dbReference type="Pfam" id="PF17217">
    <property type="entry name" value="UPA"/>
    <property type="match status" value="1"/>
</dbReference>
<dbReference type="Gene3D" id="1.10.533.10">
    <property type="entry name" value="Death Domain, Fas"/>
    <property type="match status" value="1"/>
</dbReference>
<dbReference type="Pfam" id="PF00531">
    <property type="entry name" value="Death"/>
    <property type="match status" value="1"/>
</dbReference>
<dbReference type="SUPFAM" id="SSF47986">
    <property type="entry name" value="DEATH domain"/>
    <property type="match status" value="1"/>
</dbReference>
<dbReference type="GO" id="GO:0016020">
    <property type="term" value="C:membrane"/>
    <property type="evidence" value="ECO:0007669"/>
    <property type="project" value="UniProtKB-SubCell"/>
</dbReference>
<keyword evidence="5" id="KW-0472">Membrane</keyword>
<evidence type="ECO:0000313" key="9">
    <source>
        <dbReference type="EMBL" id="JAS36152.1"/>
    </source>
</evidence>
<evidence type="ECO:0000256" key="3">
    <source>
        <dbReference type="ARBA" id="ARBA00022692"/>
    </source>
</evidence>
<feature type="compositionally biased region" description="Low complexity" evidence="6">
    <location>
        <begin position="69"/>
        <end position="93"/>
    </location>
</feature>
<dbReference type="PANTHER" id="PTHR12582:SF47">
    <property type="entry name" value="NETRIN RECEPTOR UNC-5"/>
    <property type="match status" value="1"/>
</dbReference>
<accession>A0A1B6EE00</accession>
<proteinExistence type="inferred from homology"/>
<feature type="domain" description="Death" evidence="7">
    <location>
        <begin position="465"/>
        <end position="531"/>
    </location>
</feature>
<dbReference type="InterPro" id="IPR000906">
    <property type="entry name" value="ZU5_dom"/>
</dbReference>
<evidence type="ECO:0000256" key="6">
    <source>
        <dbReference type="SAM" id="MobiDB-lite"/>
    </source>
</evidence>
<dbReference type="GO" id="GO:0005042">
    <property type="term" value="F:netrin receptor activity"/>
    <property type="evidence" value="ECO:0007669"/>
    <property type="project" value="InterPro"/>
</dbReference>
<feature type="compositionally biased region" description="Basic and acidic residues" evidence="6">
    <location>
        <begin position="55"/>
        <end position="64"/>
    </location>
</feature>
<dbReference type="SMART" id="SM00005">
    <property type="entry name" value="DEATH"/>
    <property type="match status" value="1"/>
</dbReference>
<protein>
    <recommendedName>
        <fullName evidence="10">Netrin receptor UNC5</fullName>
    </recommendedName>
</protein>
<dbReference type="InterPro" id="IPR000488">
    <property type="entry name" value="Death_dom"/>
</dbReference>
<evidence type="ECO:0000256" key="4">
    <source>
        <dbReference type="ARBA" id="ARBA00022989"/>
    </source>
</evidence>
<organism evidence="9">
    <name type="scientific">Clastoptera arizonana</name>
    <name type="common">Arizona spittle bug</name>
    <dbReference type="NCBI Taxonomy" id="38151"/>
    <lineage>
        <taxon>Eukaryota</taxon>
        <taxon>Metazoa</taxon>
        <taxon>Ecdysozoa</taxon>
        <taxon>Arthropoda</taxon>
        <taxon>Hexapoda</taxon>
        <taxon>Insecta</taxon>
        <taxon>Pterygota</taxon>
        <taxon>Neoptera</taxon>
        <taxon>Paraneoptera</taxon>
        <taxon>Hemiptera</taxon>
        <taxon>Auchenorrhyncha</taxon>
        <taxon>Cercopoidea</taxon>
        <taxon>Clastopteridae</taxon>
        <taxon>Clastoptera</taxon>
    </lineage>
</organism>
<feature type="domain" description="ZU5" evidence="8">
    <location>
        <begin position="110"/>
        <end position="247"/>
    </location>
</feature>
<feature type="compositionally biased region" description="Basic and acidic residues" evidence="6">
    <location>
        <begin position="95"/>
        <end position="106"/>
    </location>
</feature>
<dbReference type="EMBL" id="GEDC01001146">
    <property type="protein sequence ID" value="JAS36152.1"/>
    <property type="molecule type" value="Transcribed_RNA"/>
</dbReference>
<evidence type="ECO:0000256" key="2">
    <source>
        <dbReference type="ARBA" id="ARBA00009844"/>
    </source>
</evidence>
<dbReference type="InterPro" id="IPR037936">
    <property type="entry name" value="UNC5A-D"/>
</dbReference>
<dbReference type="InterPro" id="IPR033772">
    <property type="entry name" value="UPA"/>
</dbReference>
<dbReference type="GO" id="GO:0008045">
    <property type="term" value="P:motor neuron axon guidance"/>
    <property type="evidence" value="ECO:0007669"/>
    <property type="project" value="TreeGrafter"/>
</dbReference>
<feature type="region of interest" description="Disordered" evidence="6">
    <location>
        <begin position="55"/>
        <end position="106"/>
    </location>
</feature>
<keyword evidence="4" id="KW-1133">Transmembrane helix</keyword>
<dbReference type="PANTHER" id="PTHR12582">
    <property type="entry name" value="NETRIN RECEPTOR UNC5"/>
    <property type="match status" value="1"/>
</dbReference>
<dbReference type="AlphaFoldDB" id="A0A1B6EE00"/>
<gene>
    <name evidence="9" type="ORF">g.23777</name>
</gene>
<comment type="subcellular location">
    <subcellularLocation>
        <location evidence="1">Membrane</location>
        <topology evidence="1">Single-pass membrane protein</topology>
    </subcellularLocation>
</comment>
<evidence type="ECO:0000256" key="1">
    <source>
        <dbReference type="ARBA" id="ARBA00004167"/>
    </source>
</evidence>
<evidence type="ECO:0000259" key="8">
    <source>
        <dbReference type="PROSITE" id="PS51145"/>
    </source>
</evidence>